<gene>
    <name evidence="1" type="ORF">CMUS01_10146</name>
</gene>
<reference evidence="1" key="1">
    <citation type="journal article" date="2020" name="Phytopathology">
        <title>Genome Sequence Resources of Colletotrichum truncatum, C. plurivorum, C. musicola, and C. sojae: Four Species Pathogenic to Soybean (Glycine max).</title>
        <authorList>
            <person name="Rogerio F."/>
            <person name="Boufleur T.R."/>
            <person name="Ciampi-Guillardi M."/>
            <person name="Sukno S.A."/>
            <person name="Thon M.R."/>
            <person name="Massola Junior N.S."/>
            <person name="Baroncelli R."/>
        </authorList>
    </citation>
    <scope>NUCLEOTIDE SEQUENCE</scope>
    <source>
        <strain evidence="1">LFN0074</strain>
    </source>
</reference>
<comment type="caution">
    <text evidence="1">The sequence shown here is derived from an EMBL/GenBank/DDBJ whole genome shotgun (WGS) entry which is preliminary data.</text>
</comment>
<organism evidence="1 2">
    <name type="scientific">Colletotrichum musicola</name>
    <dbReference type="NCBI Taxonomy" id="2175873"/>
    <lineage>
        <taxon>Eukaryota</taxon>
        <taxon>Fungi</taxon>
        <taxon>Dikarya</taxon>
        <taxon>Ascomycota</taxon>
        <taxon>Pezizomycotina</taxon>
        <taxon>Sordariomycetes</taxon>
        <taxon>Hypocreomycetidae</taxon>
        <taxon>Glomerellales</taxon>
        <taxon>Glomerellaceae</taxon>
        <taxon>Colletotrichum</taxon>
        <taxon>Colletotrichum orchidearum species complex</taxon>
    </lineage>
</organism>
<keyword evidence="2" id="KW-1185">Reference proteome</keyword>
<proteinExistence type="predicted"/>
<dbReference type="EMBL" id="WIGM01000458">
    <property type="protein sequence ID" value="KAF6824672.1"/>
    <property type="molecule type" value="Genomic_DNA"/>
</dbReference>
<protein>
    <submittedName>
        <fullName evidence="1">Uncharacterized protein</fullName>
    </submittedName>
</protein>
<sequence length="45" mass="4905">MHSESRIIASRAPFTTLQPFVGLPNYPTYSYVMSSLSTVTTSPPA</sequence>
<name>A0A8H6N8W6_9PEZI</name>
<dbReference type="AlphaFoldDB" id="A0A8H6N8W6"/>
<evidence type="ECO:0000313" key="1">
    <source>
        <dbReference type="EMBL" id="KAF6824672.1"/>
    </source>
</evidence>
<evidence type="ECO:0000313" key="2">
    <source>
        <dbReference type="Proteomes" id="UP000639643"/>
    </source>
</evidence>
<accession>A0A8H6N8W6</accession>
<dbReference type="Proteomes" id="UP000639643">
    <property type="component" value="Unassembled WGS sequence"/>
</dbReference>